<dbReference type="CDD" id="cd07302">
    <property type="entry name" value="CHD"/>
    <property type="match status" value="1"/>
</dbReference>
<evidence type="ECO:0000256" key="1">
    <source>
        <dbReference type="ARBA" id="ARBA00004651"/>
    </source>
</evidence>
<dbReference type="GO" id="GO:0004016">
    <property type="term" value="F:adenylate cyclase activity"/>
    <property type="evidence" value="ECO:0007669"/>
    <property type="project" value="UniProtKB-ARBA"/>
</dbReference>
<dbReference type="GO" id="GO:0005886">
    <property type="term" value="C:plasma membrane"/>
    <property type="evidence" value="ECO:0007669"/>
    <property type="project" value="UniProtKB-SubCell"/>
</dbReference>
<evidence type="ECO:0000256" key="3">
    <source>
        <dbReference type="ARBA" id="ARBA00022475"/>
    </source>
</evidence>
<evidence type="ECO:0000256" key="6">
    <source>
        <dbReference type="ARBA" id="ARBA00023136"/>
    </source>
</evidence>
<feature type="domain" description="HAMP" evidence="9">
    <location>
        <begin position="255"/>
        <end position="307"/>
    </location>
</feature>
<evidence type="ECO:0000256" key="7">
    <source>
        <dbReference type="SAM" id="Phobius"/>
    </source>
</evidence>
<gene>
    <name evidence="10" type="ORF">EDD33_3246</name>
</gene>
<evidence type="ECO:0000313" key="10">
    <source>
        <dbReference type="EMBL" id="ROR92356.1"/>
    </source>
</evidence>
<sequence>MSASTSGYGSVLLGTPGQSRRRLRVRVQVLLTVLLISTNVIGAGIVFVLSAVVIPSPAANRGTVLSLAIGVPVYVGVAVVVGAAWGTAGALRSLRWATREDEPTEEQRVEALGVPWFLTKVQATLWACATVLFTALAVVVQPERALTTAFTVGIASAVVTTIAYLFSEFALRPIAARALSGEERIKVRRVGVRRRMLLFWGLGTGAPVVGLVSVAIFTLTLREGEVTLDRLAVVILALGSVVLVFGALVTWLNARAVVAPILSVRNAMERVEDGLLDTEVEVYDGTELGQLQAGFNQMVSGLRDREHLRDLFGRHVGRDVAEAASRGEVELGGETREVSVLFVDVVGSTTLATERDPVEVVELLNRFFAVVVEEVDRRGGFVNKFIGDAALAVFGAPVELDDHAGQALAAGRAMAARLADEVPDLAAGIGVATGEAVAGNVGDESRFEYTVIGDAVNAAARLTELAKDVDGNLLVAMTSVERASQDEARHWREQDTVTLRGRSTETTCAVPVE</sequence>
<evidence type="ECO:0000259" key="9">
    <source>
        <dbReference type="PROSITE" id="PS50885"/>
    </source>
</evidence>
<evidence type="ECO:0000256" key="2">
    <source>
        <dbReference type="ARBA" id="ARBA00005381"/>
    </source>
</evidence>
<dbReference type="OrthoDB" id="368920at2"/>
<dbReference type="Pfam" id="PF00211">
    <property type="entry name" value="Guanylate_cyc"/>
    <property type="match status" value="1"/>
</dbReference>
<feature type="transmembrane region" description="Helical" evidence="7">
    <location>
        <begin position="146"/>
        <end position="167"/>
    </location>
</feature>
<name>A0A3N2CXZ9_9ACTN</name>
<proteinExistence type="inferred from homology"/>
<dbReference type="SMART" id="SM00304">
    <property type="entry name" value="HAMP"/>
    <property type="match status" value="1"/>
</dbReference>
<dbReference type="PANTHER" id="PTHR43081:SF17">
    <property type="entry name" value="BLL5647 PROTEIN"/>
    <property type="match status" value="1"/>
</dbReference>
<keyword evidence="11" id="KW-1185">Reference proteome</keyword>
<dbReference type="InterPro" id="IPR050697">
    <property type="entry name" value="Adenylyl/Guanylyl_Cyclase_3/4"/>
</dbReference>
<dbReference type="Gene3D" id="6.10.340.10">
    <property type="match status" value="1"/>
</dbReference>
<dbReference type="Pfam" id="PF00672">
    <property type="entry name" value="HAMP"/>
    <property type="match status" value="1"/>
</dbReference>
<accession>A0A3N2CXZ9</accession>
<evidence type="ECO:0000259" key="8">
    <source>
        <dbReference type="PROSITE" id="PS50125"/>
    </source>
</evidence>
<dbReference type="InterPro" id="IPR029787">
    <property type="entry name" value="Nucleotide_cyclase"/>
</dbReference>
<feature type="transmembrane region" description="Helical" evidence="7">
    <location>
        <begin position="29"/>
        <end position="52"/>
    </location>
</feature>
<dbReference type="SUPFAM" id="SSF158472">
    <property type="entry name" value="HAMP domain-like"/>
    <property type="match status" value="1"/>
</dbReference>
<dbReference type="EMBL" id="RKHO01000001">
    <property type="protein sequence ID" value="ROR92356.1"/>
    <property type="molecule type" value="Genomic_DNA"/>
</dbReference>
<dbReference type="InterPro" id="IPR001054">
    <property type="entry name" value="A/G_cyclase"/>
</dbReference>
<dbReference type="SUPFAM" id="SSF55073">
    <property type="entry name" value="Nucleotide cyclase"/>
    <property type="match status" value="1"/>
</dbReference>
<evidence type="ECO:0000313" key="11">
    <source>
        <dbReference type="Proteomes" id="UP000281738"/>
    </source>
</evidence>
<feature type="transmembrane region" description="Helical" evidence="7">
    <location>
        <begin position="197"/>
        <end position="219"/>
    </location>
</feature>
<dbReference type="AlphaFoldDB" id="A0A3N2CXZ9"/>
<dbReference type="RefSeq" id="WP_123391989.1">
    <property type="nucleotide sequence ID" value="NZ_RKHO01000001.1"/>
</dbReference>
<keyword evidence="4 7" id="KW-0812">Transmembrane</keyword>
<dbReference type="PANTHER" id="PTHR43081">
    <property type="entry name" value="ADENYLATE CYCLASE, TERMINAL-DIFFERENTIATION SPECIFIC-RELATED"/>
    <property type="match status" value="1"/>
</dbReference>
<dbReference type="CDD" id="cd06225">
    <property type="entry name" value="HAMP"/>
    <property type="match status" value="1"/>
</dbReference>
<reference evidence="10 11" key="1">
    <citation type="submission" date="2018-11" db="EMBL/GenBank/DDBJ databases">
        <title>Sequencing the genomes of 1000 actinobacteria strains.</title>
        <authorList>
            <person name="Klenk H.-P."/>
        </authorList>
    </citation>
    <scope>NUCLEOTIDE SEQUENCE [LARGE SCALE GENOMIC DNA]</scope>
    <source>
        <strain evidence="10 11">DSM 12652</strain>
    </source>
</reference>
<keyword evidence="3" id="KW-1003">Cell membrane</keyword>
<dbReference type="GO" id="GO:0006171">
    <property type="term" value="P:cAMP biosynthetic process"/>
    <property type="evidence" value="ECO:0007669"/>
    <property type="project" value="TreeGrafter"/>
</dbReference>
<dbReference type="Proteomes" id="UP000281738">
    <property type="component" value="Unassembled WGS sequence"/>
</dbReference>
<feature type="transmembrane region" description="Helical" evidence="7">
    <location>
        <begin position="64"/>
        <end position="85"/>
    </location>
</feature>
<feature type="domain" description="Guanylate cyclase" evidence="8">
    <location>
        <begin position="339"/>
        <end position="463"/>
    </location>
</feature>
<protein>
    <submittedName>
        <fullName evidence="10">Adenylate cyclase</fullName>
    </submittedName>
</protein>
<comment type="subcellular location">
    <subcellularLocation>
        <location evidence="1">Cell membrane</location>
        <topology evidence="1">Multi-pass membrane protein</topology>
    </subcellularLocation>
</comment>
<comment type="similarity">
    <text evidence="2">Belongs to the adenylyl cyclase class-3 family.</text>
</comment>
<evidence type="ECO:0000256" key="4">
    <source>
        <dbReference type="ARBA" id="ARBA00022692"/>
    </source>
</evidence>
<dbReference type="InterPro" id="IPR003660">
    <property type="entry name" value="HAMP_dom"/>
</dbReference>
<dbReference type="GO" id="GO:0035556">
    <property type="term" value="P:intracellular signal transduction"/>
    <property type="evidence" value="ECO:0007669"/>
    <property type="project" value="InterPro"/>
</dbReference>
<keyword evidence="6 7" id="KW-0472">Membrane</keyword>
<feature type="transmembrane region" description="Helical" evidence="7">
    <location>
        <begin position="123"/>
        <end position="140"/>
    </location>
</feature>
<keyword evidence="5 7" id="KW-1133">Transmembrane helix</keyword>
<dbReference type="SMART" id="SM00044">
    <property type="entry name" value="CYCc"/>
    <property type="match status" value="1"/>
</dbReference>
<evidence type="ECO:0000256" key="5">
    <source>
        <dbReference type="ARBA" id="ARBA00022989"/>
    </source>
</evidence>
<comment type="caution">
    <text evidence="10">The sequence shown here is derived from an EMBL/GenBank/DDBJ whole genome shotgun (WGS) entry which is preliminary data.</text>
</comment>
<dbReference type="Gene3D" id="3.30.70.1230">
    <property type="entry name" value="Nucleotide cyclase"/>
    <property type="match status" value="1"/>
</dbReference>
<dbReference type="PROSITE" id="PS50125">
    <property type="entry name" value="GUANYLATE_CYCLASE_2"/>
    <property type="match status" value="1"/>
</dbReference>
<feature type="transmembrane region" description="Helical" evidence="7">
    <location>
        <begin position="231"/>
        <end position="252"/>
    </location>
</feature>
<organism evidence="10 11">
    <name type="scientific">Nocardioides aurantiacus</name>
    <dbReference type="NCBI Taxonomy" id="86796"/>
    <lineage>
        <taxon>Bacteria</taxon>
        <taxon>Bacillati</taxon>
        <taxon>Actinomycetota</taxon>
        <taxon>Actinomycetes</taxon>
        <taxon>Propionibacteriales</taxon>
        <taxon>Nocardioidaceae</taxon>
        <taxon>Nocardioides</taxon>
    </lineage>
</organism>
<dbReference type="PROSITE" id="PS50885">
    <property type="entry name" value="HAMP"/>
    <property type="match status" value="1"/>
</dbReference>